<sequence>TRLQEKPKYIHFINAGIYVINPEVLNIVVELDKKFDMTDVMHHVLAADHKVSVFPIHEYWKDVGEIKHFQKAKIDLKE</sequence>
<dbReference type="Gene3D" id="3.90.550.10">
    <property type="entry name" value="Spore Coat Polysaccharide Biosynthesis Protein SpsA, Chain A"/>
    <property type="match status" value="1"/>
</dbReference>
<protein>
    <recommendedName>
        <fullName evidence="1">Nucleotidyl transferase domain-containing protein</fullName>
    </recommendedName>
</protein>
<accession>A0A382SIC8</accession>
<evidence type="ECO:0000313" key="2">
    <source>
        <dbReference type="EMBL" id="SVD09322.1"/>
    </source>
</evidence>
<dbReference type="EMBL" id="UINC01129132">
    <property type="protein sequence ID" value="SVD09322.1"/>
    <property type="molecule type" value="Genomic_DNA"/>
</dbReference>
<name>A0A382SIC8_9ZZZZ</name>
<dbReference type="AlphaFoldDB" id="A0A382SIC8"/>
<dbReference type="SUPFAM" id="SSF53448">
    <property type="entry name" value="Nucleotide-diphospho-sugar transferases"/>
    <property type="match status" value="1"/>
</dbReference>
<feature type="domain" description="Nucleotidyl transferase" evidence="1">
    <location>
        <begin position="2"/>
        <end position="76"/>
    </location>
</feature>
<dbReference type="InterPro" id="IPR050486">
    <property type="entry name" value="Mannose-1P_guanyltransferase"/>
</dbReference>
<dbReference type="Pfam" id="PF00483">
    <property type="entry name" value="NTP_transferase"/>
    <property type="match status" value="1"/>
</dbReference>
<organism evidence="2">
    <name type="scientific">marine metagenome</name>
    <dbReference type="NCBI Taxonomy" id="408172"/>
    <lineage>
        <taxon>unclassified sequences</taxon>
        <taxon>metagenomes</taxon>
        <taxon>ecological metagenomes</taxon>
    </lineage>
</organism>
<reference evidence="2" key="1">
    <citation type="submission" date="2018-05" db="EMBL/GenBank/DDBJ databases">
        <authorList>
            <person name="Lanie J.A."/>
            <person name="Ng W.-L."/>
            <person name="Kazmierczak K.M."/>
            <person name="Andrzejewski T.M."/>
            <person name="Davidsen T.M."/>
            <person name="Wayne K.J."/>
            <person name="Tettelin H."/>
            <person name="Glass J.I."/>
            <person name="Rusch D."/>
            <person name="Podicherti R."/>
            <person name="Tsui H.-C.T."/>
            <person name="Winkler M.E."/>
        </authorList>
    </citation>
    <scope>NUCLEOTIDE SEQUENCE</scope>
</reference>
<dbReference type="InterPro" id="IPR029044">
    <property type="entry name" value="Nucleotide-diphossugar_trans"/>
</dbReference>
<evidence type="ECO:0000259" key="1">
    <source>
        <dbReference type="Pfam" id="PF00483"/>
    </source>
</evidence>
<proteinExistence type="predicted"/>
<dbReference type="InterPro" id="IPR005835">
    <property type="entry name" value="NTP_transferase_dom"/>
</dbReference>
<dbReference type="PANTHER" id="PTHR22572">
    <property type="entry name" value="SUGAR-1-PHOSPHATE GUANYL TRANSFERASE"/>
    <property type="match status" value="1"/>
</dbReference>
<gene>
    <name evidence="2" type="ORF">METZ01_LOCUS362176</name>
</gene>
<feature type="non-terminal residue" evidence="2">
    <location>
        <position position="1"/>
    </location>
</feature>